<dbReference type="EMBL" id="BSYI01000007">
    <property type="protein sequence ID" value="GMG82058.1"/>
    <property type="molecule type" value="Genomic_DNA"/>
</dbReference>
<dbReference type="InterPro" id="IPR013324">
    <property type="entry name" value="RNA_pol_sigma_r3/r4-like"/>
</dbReference>
<evidence type="ECO:0000259" key="7">
    <source>
        <dbReference type="Pfam" id="PF04542"/>
    </source>
</evidence>
<dbReference type="InterPro" id="IPR007630">
    <property type="entry name" value="RNA_pol_sigma70_r4"/>
</dbReference>
<dbReference type="InterPro" id="IPR007627">
    <property type="entry name" value="RNA_pol_sigma70_r2"/>
</dbReference>
<evidence type="ECO:0000313" key="10">
    <source>
        <dbReference type="Proteomes" id="UP001239909"/>
    </source>
</evidence>
<sequence>MARIHRLGASGRPRAGRREPDSRVNQEHDPPPAAGNGPDWADAADEALLAAIAAGGDRAAFVALFGRYAGRIKAFLLRGGTAETVAEEAAQEVMILLWRRAGQFDPARARAATWIFTIARNKRVDLIRREARGRPDPDEPLLQSEPVPPPERGIAGAERDAQVRAAIEDLTPEQRDVVRRAFFSEQSHSEIAGDLGLPLGTVKSRLRLAFQHLRGTLGPAFSMELIDD</sequence>
<keyword evidence="4" id="KW-0238">DNA-binding</keyword>
<organism evidence="9 10">
    <name type="scientific">Paralimibaculum aggregatum</name>
    <dbReference type="NCBI Taxonomy" id="3036245"/>
    <lineage>
        <taxon>Bacteria</taxon>
        <taxon>Pseudomonadati</taxon>
        <taxon>Pseudomonadota</taxon>
        <taxon>Alphaproteobacteria</taxon>
        <taxon>Rhodobacterales</taxon>
        <taxon>Paracoccaceae</taxon>
        <taxon>Paralimibaculum</taxon>
    </lineage>
</organism>
<feature type="region of interest" description="Disordered" evidence="6">
    <location>
        <begin position="131"/>
        <end position="154"/>
    </location>
</feature>
<dbReference type="Pfam" id="PF04542">
    <property type="entry name" value="Sigma70_r2"/>
    <property type="match status" value="1"/>
</dbReference>
<accession>A0ABQ6LMJ5</accession>
<comment type="similarity">
    <text evidence="1">Belongs to the sigma-70 factor family. ECF subfamily.</text>
</comment>
<name>A0ABQ6LMJ5_9RHOB</name>
<dbReference type="PANTHER" id="PTHR43133:SF62">
    <property type="entry name" value="RNA POLYMERASE SIGMA FACTOR SIGZ"/>
    <property type="match status" value="1"/>
</dbReference>
<evidence type="ECO:0000256" key="6">
    <source>
        <dbReference type="SAM" id="MobiDB-lite"/>
    </source>
</evidence>
<feature type="region of interest" description="Disordered" evidence="6">
    <location>
        <begin position="1"/>
        <end position="40"/>
    </location>
</feature>
<feature type="domain" description="RNA polymerase sigma-70 region 2" evidence="7">
    <location>
        <begin position="64"/>
        <end position="132"/>
    </location>
</feature>
<evidence type="ECO:0000256" key="4">
    <source>
        <dbReference type="ARBA" id="ARBA00023125"/>
    </source>
</evidence>
<keyword evidence="2" id="KW-0805">Transcription regulation</keyword>
<dbReference type="InterPro" id="IPR039425">
    <property type="entry name" value="RNA_pol_sigma-70-like"/>
</dbReference>
<feature type="domain" description="RNA polymerase sigma-70 region 4" evidence="8">
    <location>
        <begin position="166"/>
        <end position="214"/>
    </location>
</feature>
<dbReference type="InterPro" id="IPR036388">
    <property type="entry name" value="WH-like_DNA-bd_sf"/>
</dbReference>
<protein>
    <submittedName>
        <fullName evidence="9">Sigma-70 family RNA polymerase sigma factor</fullName>
    </submittedName>
</protein>
<keyword evidence="3" id="KW-0731">Sigma factor</keyword>
<evidence type="ECO:0000256" key="5">
    <source>
        <dbReference type="ARBA" id="ARBA00023163"/>
    </source>
</evidence>
<proteinExistence type="inferred from homology"/>
<evidence type="ECO:0000256" key="1">
    <source>
        <dbReference type="ARBA" id="ARBA00010641"/>
    </source>
</evidence>
<dbReference type="PANTHER" id="PTHR43133">
    <property type="entry name" value="RNA POLYMERASE ECF-TYPE SIGMA FACTO"/>
    <property type="match status" value="1"/>
</dbReference>
<evidence type="ECO:0000256" key="3">
    <source>
        <dbReference type="ARBA" id="ARBA00023082"/>
    </source>
</evidence>
<dbReference type="Gene3D" id="1.10.10.10">
    <property type="entry name" value="Winged helix-like DNA-binding domain superfamily/Winged helix DNA-binding domain"/>
    <property type="match status" value="1"/>
</dbReference>
<gene>
    <name evidence="9" type="ORF">LNKW23_12710</name>
</gene>
<dbReference type="Proteomes" id="UP001239909">
    <property type="component" value="Unassembled WGS sequence"/>
</dbReference>
<evidence type="ECO:0000256" key="2">
    <source>
        <dbReference type="ARBA" id="ARBA00023015"/>
    </source>
</evidence>
<dbReference type="InterPro" id="IPR013325">
    <property type="entry name" value="RNA_pol_sigma_r2"/>
</dbReference>
<dbReference type="CDD" id="cd06171">
    <property type="entry name" value="Sigma70_r4"/>
    <property type="match status" value="1"/>
</dbReference>
<dbReference type="SUPFAM" id="SSF88659">
    <property type="entry name" value="Sigma3 and sigma4 domains of RNA polymerase sigma factors"/>
    <property type="match status" value="1"/>
</dbReference>
<reference evidence="9 10" key="1">
    <citation type="submission" date="2023-04" db="EMBL/GenBank/DDBJ databases">
        <title>Marinoamorphus aggregata gen. nov., sp. Nov., isolate from tissue of brittle star Ophioplocus japonicus.</title>
        <authorList>
            <person name="Kawano K."/>
            <person name="Sawayama S."/>
            <person name="Nakagawa S."/>
        </authorList>
    </citation>
    <scope>NUCLEOTIDE SEQUENCE [LARGE SCALE GENOMIC DNA]</scope>
    <source>
        <strain evidence="9 10">NKW23</strain>
    </source>
</reference>
<feature type="compositionally biased region" description="Basic and acidic residues" evidence="6">
    <location>
        <begin position="16"/>
        <end position="30"/>
    </location>
</feature>
<dbReference type="NCBIfam" id="TIGR02937">
    <property type="entry name" value="sigma70-ECF"/>
    <property type="match status" value="1"/>
</dbReference>
<dbReference type="Pfam" id="PF04545">
    <property type="entry name" value="Sigma70_r4"/>
    <property type="match status" value="1"/>
</dbReference>
<evidence type="ECO:0000313" key="9">
    <source>
        <dbReference type="EMBL" id="GMG82058.1"/>
    </source>
</evidence>
<dbReference type="SUPFAM" id="SSF88946">
    <property type="entry name" value="Sigma2 domain of RNA polymerase sigma factors"/>
    <property type="match status" value="1"/>
</dbReference>
<dbReference type="Gene3D" id="1.10.1740.10">
    <property type="match status" value="1"/>
</dbReference>
<dbReference type="InterPro" id="IPR014284">
    <property type="entry name" value="RNA_pol_sigma-70_dom"/>
</dbReference>
<keyword evidence="10" id="KW-1185">Reference proteome</keyword>
<comment type="caution">
    <text evidence="9">The sequence shown here is derived from an EMBL/GenBank/DDBJ whole genome shotgun (WGS) entry which is preliminary data.</text>
</comment>
<evidence type="ECO:0000259" key="8">
    <source>
        <dbReference type="Pfam" id="PF04545"/>
    </source>
</evidence>
<keyword evidence="5" id="KW-0804">Transcription</keyword>